<evidence type="ECO:0000256" key="5">
    <source>
        <dbReference type="ARBA" id="ARBA00022833"/>
    </source>
</evidence>
<sequence length="486" mass="55709">MAYTELVIGLVGAIGTNMNVIAEELVQNFSKANCETEVIKLTDYLKIINDNSLSYVELCKSKIKNLEEIRTKNPGFLSYLAISKIFINRFKSKCEKKVKVYIINSLKNPHEYSILRHVYRRNFLFLSIYSSRDLREKNLKRKELVSNKKKLEESDEIEIKNLLDTGGFSNTSSTNTRETYHKAHYFINYDDFEFDLNRFTNLIMNEPFSTPTIDEIGMAHAYVESLKSADLSRQVGAVILNDDGNILASGCNEVPKFGGGLHWCHTTPDLRDFNCHNDGVPLSEIVKQEKIDAIKETLESKEEISKELISLLKDSLEFIRAVHAEKAAICDAAKRGVPINNATLYSTTFPCHLCAKHIIASGIKRVVYVEPYPKSLSEQLFKGLIKDKATKTDLNVVKFESFRGVAPKRFRYLFKKYKSDRKNENKVKQWDIANSNPIHVSHSTVISYFWIEDQYSKVLIRESKEHLKDEFVNDLLSIETKKGTII</sequence>
<evidence type="ECO:0000256" key="1">
    <source>
        <dbReference type="ARBA" id="ARBA00001947"/>
    </source>
</evidence>
<evidence type="ECO:0000256" key="4">
    <source>
        <dbReference type="ARBA" id="ARBA00022801"/>
    </source>
</evidence>
<dbReference type="Pfam" id="PF00383">
    <property type="entry name" value="dCMP_cyt_deam_1"/>
    <property type="match status" value="1"/>
</dbReference>
<accession>A0A2H5FMF1</accession>
<dbReference type="EMBL" id="CP025491">
    <property type="protein sequence ID" value="AUH72670.1"/>
    <property type="molecule type" value="Genomic_DNA"/>
</dbReference>
<comment type="cofactor">
    <cofactor evidence="1">
        <name>Zn(2+)</name>
        <dbReference type="ChEBI" id="CHEBI:29105"/>
    </cofactor>
</comment>
<protein>
    <submittedName>
        <fullName evidence="7">Cytidine deaminase</fullName>
    </submittedName>
</protein>
<comment type="similarity">
    <text evidence="2">Belongs to the cytidine and deoxycytidylate deaminase family.</text>
</comment>
<proteinExistence type="inferred from homology"/>
<dbReference type="InterPro" id="IPR016192">
    <property type="entry name" value="APOBEC/CMP_deaminase_Zn-bd"/>
</dbReference>
<organism evidence="7 8">
    <name type="scientific">Legionella sainthelensi</name>
    <dbReference type="NCBI Taxonomy" id="28087"/>
    <lineage>
        <taxon>Bacteria</taxon>
        <taxon>Pseudomonadati</taxon>
        <taxon>Pseudomonadota</taxon>
        <taxon>Gammaproteobacteria</taxon>
        <taxon>Legionellales</taxon>
        <taxon>Legionellaceae</taxon>
        <taxon>Legionella</taxon>
    </lineage>
</organism>
<dbReference type="CDD" id="cd01286">
    <property type="entry name" value="deoxycytidylate_deaminase"/>
    <property type="match status" value="1"/>
</dbReference>
<keyword evidence="3" id="KW-0479">Metal-binding</keyword>
<gene>
    <name evidence="7" type="ORF">CAB17_11870</name>
</gene>
<keyword evidence="8" id="KW-1185">Reference proteome</keyword>
<dbReference type="PROSITE" id="PS00903">
    <property type="entry name" value="CYT_DCMP_DEAMINASES_1"/>
    <property type="match status" value="1"/>
</dbReference>
<dbReference type="InterPro" id="IPR035105">
    <property type="entry name" value="Deoxycytidylate_deaminase_dom"/>
</dbReference>
<dbReference type="PROSITE" id="PS51747">
    <property type="entry name" value="CYT_DCMP_DEAMINASES_2"/>
    <property type="match status" value="1"/>
</dbReference>
<dbReference type="Gene3D" id="3.40.50.300">
    <property type="entry name" value="P-loop containing nucleotide triphosphate hydrolases"/>
    <property type="match status" value="1"/>
</dbReference>
<evidence type="ECO:0000256" key="3">
    <source>
        <dbReference type="ARBA" id="ARBA00022723"/>
    </source>
</evidence>
<keyword evidence="4" id="KW-0378">Hydrolase</keyword>
<feature type="domain" description="CMP/dCMP-type deaminase" evidence="6">
    <location>
        <begin position="203"/>
        <end position="387"/>
    </location>
</feature>
<dbReference type="SUPFAM" id="SSF53927">
    <property type="entry name" value="Cytidine deaminase-like"/>
    <property type="match status" value="1"/>
</dbReference>
<dbReference type="AlphaFoldDB" id="A0A2H5FMF1"/>
<dbReference type="InterPro" id="IPR027417">
    <property type="entry name" value="P-loop_NTPase"/>
</dbReference>
<dbReference type="KEGG" id="lsh:CAB17_11870"/>
<evidence type="ECO:0000313" key="7">
    <source>
        <dbReference type="EMBL" id="AUH72670.1"/>
    </source>
</evidence>
<dbReference type="GO" id="GO:0005737">
    <property type="term" value="C:cytoplasm"/>
    <property type="evidence" value="ECO:0007669"/>
    <property type="project" value="TreeGrafter"/>
</dbReference>
<dbReference type="GO" id="GO:0004132">
    <property type="term" value="F:dCMP deaminase activity"/>
    <property type="evidence" value="ECO:0007669"/>
    <property type="project" value="TreeGrafter"/>
</dbReference>
<dbReference type="InterPro" id="IPR015517">
    <property type="entry name" value="dCMP_deaminase-rel"/>
</dbReference>
<dbReference type="PANTHER" id="PTHR11086:SF18">
    <property type="entry name" value="DEOXYCYTIDYLATE DEAMINASE"/>
    <property type="match status" value="1"/>
</dbReference>
<dbReference type="Gene3D" id="3.40.140.10">
    <property type="entry name" value="Cytidine Deaminase, domain 2"/>
    <property type="match status" value="1"/>
</dbReference>
<dbReference type="InterPro" id="IPR002125">
    <property type="entry name" value="CMP_dCMP_dom"/>
</dbReference>
<evidence type="ECO:0000256" key="2">
    <source>
        <dbReference type="ARBA" id="ARBA00006576"/>
    </source>
</evidence>
<dbReference type="Proteomes" id="UP000234343">
    <property type="component" value="Chromosome"/>
</dbReference>
<dbReference type="InterPro" id="IPR016193">
    <property type="entry name" value="Cytidine_deaminase-like"/>
</dbReference>
<dbReference type="PANTHER" id="PTHR11086">
    <property type="entry name" value="DEOXYCYTIDYLATE DEAMINASE-RELATED"/>
    <property type="match status" value="1"/>
</dbReference>
<keyword evidence="5" id="KW-0862">Zinc</keyword>
<evidence type="ECO:0000259" key="6">
    <source>
        <dbReference type="PROSITE" id="PS51747"/>
    </source>
</evidence>
<dbReference type="GO" id="GO:0008270">
    <property type="term" value="F:zinc ion binding"/>
    <property type="evidence" value="ECO:0007669"/>
    <property type="project" value="InterPro"/>
</dbReference>
<evidence type="ECO:0000313" key="8">
    <source>
        <dbReference type="Proteomes" id="UP000234343"/>
    </source>
</evidence>
<name>A0A2H5FMF1_9GAMM</name>
<reference evidence="7 8" key="1">
    <citation type="submission" date="2017-12" db="EMBL/GenBank/DDBJ databases">
        <title>Legionella sainthelensi LA01-117, whole genome sequence of a clinical isolate from New Zealand.</title>
        <authorList>
            <person name="Cree S.L."/>
            <person name="Slow S."/>
            <person name="Kennedy M.A."/>
            <person name="Murdoch D.R."/>
            <person name="Biggs P.J."/>
            <person name="Anderson T."/>
        </authorList>
    </citation>
    <scope>NUCLEOTIDE SEQUENCE [LARGE SCALE GENOMIC DNA]</scope>
    <source>
        <strain evidence="7 8">LA01-117</strain>
    </source>
</reference>